<dbReference type="PANTHER" id="PTHR42970">
    <property type="entry name" value="PECTATE LYASE C-RELATED"/>
    <property type="match status" value="1"/>
</dbReference>
<organism evidence="3 4">
    <name type="scientific">Rhizobium fredii</name>
    <name type="common">Sinorhizobium fredii</name>
    <dbReference type="NCBI Taxonomy" id="380"/>
    <lineage>
        <taxon>Bacteria</taxon>
        <taxon>Pseudomonadati</taxon>
        <taxon>Pseudomonadota</taxon>
        <taxon>Alphaproteobacteria</taxon>
        <taxon>Hyphomicrobiales</taxon>
        <taxon>Rhizobiaceae</taxon>
        <taxon>Sinorhizobium/Ensifer group</taxon>
        <taxon>Sinorhizobium</taxon>
    </lineage>
</organism>
<dbReference type="InterPro" id="IPR012334">
    <property type="entry name" value="Pectin_lyas_fold"/>
</dbReference>
<dbReference type="GO" id="GO:0046872">
    <property type="term" value="F:metal ion binding"/>
    <property type="evidence" value="ECO:0007669"/>
    <property type="project" value="UniProtKB-KW"/>
</dbReference>
<dbReference type="EMBL" id="CP024310">
    <property type="protein sequence ID" value="AUX80273.1"/>
    <property type="molecule type" value="Genomic_DNA"/>
</dbReference>
<keyword evidence="3" id="KW-0456">Lyase</keyword>
<evidence type="ECO:0000313" key="4">
    <source>
        <dbReference type="Proteomes" id="UP000239340"/>
    </source>
</evidence>
<sequence length="496" mass="54005">MLAARSAVSRRSRHWRRPDIVAAQLMLAGLLLGSQVGPVREAEAATAVQEPLSPKLPDGRQRAFPTAEGFGAGAVGGRGGKVIYVVNTNESGPGSLRGCIEASGPRVCIFRTGGTITLREKSLLVRNPFLTIAGETAPGGGIAIRNGETQIRPSIEIWTNDVIIRHIRLRPGPHARKACCSGGLGMYSEAARDIMLDHISASWGSDETVDSEDASNFTWQWGIASEPLLKGGPGKNNRARNMLFTKGGNVSVHHSLFAFGRFRNPQIKMKLPGAVADVVNNVFFSPEWQYVVSFGDEWTHIQANVVGNYKIAGQKLRNDHLVHLFPESGLGHSIYVKDNYDEPYRTAPDQDDSLVLAEDQRRFVVKAPFEAPAIRTSAPMAAFEEVLENAGATKPERDEADSRIVEDVKSRSGRLLKTDPREVGGWPYLDAGTPYQDGDMDGISDDWEVKYGLDPAKADDGQKDMDGDGWSNLEEFLHVMAGDPGDGDVRPLPDPQ</sequence>
<dbReference type="PANTHER" id="PTHR42970:SF1">
    <property type="entry name" value="PECTATE LYASE C-RELATED"/>
    <property type="match status" value="1"/>
</dbReference>
<accession>A0A2L0HFN7</accession>
<evidence type="ECO:0000256" key="1">
    <source>
        <dbReference type="ARBA" id="ARBA00022723"/>
    </source>
</evidence>
<keyword evidence="3" id="KW-0614">Plasmid</keyword>
<dbReference type="RefSeq" id="WP_104841203.1">
    <property type="nucleotide sequence ID" value="NZ_CP024310.1"/>
</dbReference>
<dbReference type="AlphaFoldDB" id="A0A2L0HFN7"/>
<dbReference type="SUPFAM" id="SSF51126">
    <property type="entry name" value="Pectin lyase-like"/>
    <property type="match status" value="1"/>
</dbReference>
<evidence type="ECO:0000256" key="2">
    <source>
        <dbReference type="ARBA" id="ARBA00023180"/>
    </source>
</evidence>
<keyword evidence="1" id="KW-0479">Metal-binding</keyword>
<protein>
    <submittedName>
        <fullName evidence="3">Pectin lyase fold/virulence factor domain-containing protein</fullName>
    </submittedName>
</protein>
<reference evidence="3 4" key="1">
    <citation type="submission" date="2017-10" db="EMBL/GenBank/DDBJ databases">
        <title>Analysis of the genome sequences of Rhizobium populations associated to common bean (phaseolus vulgaris).</title>
        <authorList>
            <person name="Bustos P."/>
            <person name="Santamaria R.I."/>
            <person name="Miranda-Sanchez F."/>
            <person name="Perez-Carrascal O."/>
            <person name="Juarez S."/>
            <person name="Lozano L."/>
            <person name="Martinez-Flores I."/>
            <person name="Vinuesa P."/>
            <person name="Martinez-Romero E."/>
            <person name="Cevallos M.A."/>
            <person name="Romero D."/>
            <person name="Davila G."/>
            <person name="Gonzalez V."/>
        </authorList>
    </citation>
    <scope>NUCLEOTIDE SEQUENCE [LARGE SCALE GENOMIC DNA]</scope>
    <source>
        <strain evidence="3 4">NXT3</strain>
        <plasmid evidence="4">Plasmid psfrenxt3c</plasmid>
    </source>
</reference>
<dbReference type="InterPro" id="IPR011050">
    <property type="entry name" value="Pectin_lyase_fold/virulence"/>
</dbReference>
<dbReference type="Proteomes" id="UP000239340">
    <property type="component" value="Plasmid pSfreNXT3c"/>
</dbReference>
<geneLocation type="plasmid" evidence="4">
    <name>psfrenxt3c</name>
</geneLocation>
<dbReference type="InterPro" id="IPR052063">
    <property type="entry name" value="Polysaccharide_Lyase_1"/>
</dbReference>
<dbReference type="GO" id="GO:0016829">
    <property type="term" value="F:lyase activity"/>
    <property type="evidence" value="ECO:0007669"/>
    <property type="project" value="UniProtKB-KW"/>
</dbReference>
<name>A0A2L0HFN7_RHIFR</name>
<gene>
    <name evidence="3" type="ORF">NXT3_PC01117</name>
</gene>
<keyword evidence="2" id="KW-0325">Glycoprotein</keyword>
<proteinExistence type="predicted"/>
<evidence type="ECO:0000313" key="3">
    <source>
        <dbReference type="EMBL" id="AUX80273.1"/>
    </source>
</evidence>
<dbReference type="Gene3D" id="2.160.20.10">
    <property type="entry name" value="Single-stranded right-handed beta-helix, Pectin lyase-like"/>
    <property type="match status" value="1"/>
</dbReference>